<evidence type="ECO:0000256" key="13">
    <source>
        <dbReference type="ARBA" id="ARBA00023288"/>
    </source>
</evidence>
<evidence type="ECO:0000256" key="14">
    <source>
        <dbReference type="PIRSR" id="PIRSR601952-1"/>
    </source>
</evidence>
<organism evidence="19 20">
    <name type="scientific">Dinothrombium tinctorium</name>
    <dbReference type="NCBI Taxonomy" id="1965070"/>
    <lineage>
        <taxon>Eukaryota</taxon>
        <taxon>Metazoa</taxon>
        <taxon>Ecdysozoa</taxon>
        <taxon>Arthropoda</taxon>
        <taxon>Chelicerata</taxon>
        <taxon>Arachnida</taxon>
        <taxon>Acari</taxon>
        <taxon>Acariformes</taxon>
        <taxon>Trombidiformes</taxon>
        <taxon>Prostigmata</taxon>
        <taxon>Anystina</taxon>
        <taxon>Parasitengona</taxon>
        <taxon>Trombidioidea</taxon>
        <taxon>Trombidiidae</taxon>
        <taxon>Dinothrombium</taxon>
    </lineage>
</organism>
<name>A0A3S3Q7D0_9ACAR</name>
<feature type="active site" description="Phosphoserine intermediate" evidence="14">
    <location>
        <position position="87"/>
    </location>
</feature>
<feature type="binding site" evidence="15">
    <location>
        <position position="37"/>
    </location>
    <ligand>
        <name>Mg(2+)</name>
        <dbReference type="ChEBI" id="CHEBI:18420"/>
    </ligand>
</feature>
<evidence type="ECO:0000313" key="19">
    <source>
        <dbReference type="EMBL" id="RWS15307.1"/>
    </source>
</evidence>
<comment type="cofactor">
    <cofactor evidence="15">
        <name>Mg(2+)</name>
        <dbReference type="ChEBI" id="CHEBI:18420"/>
    </cofactor>
    <text evidence="15">Binds 1 Mg(2+) ion.</text>
</comment>
<dbReference type="EMBL" id="NCKU01000494">
    <property type="protein sequence ID" value="RWS15307.1"/>
    <property type="molecule type" value="Genomic_DNA"/>
</dbReference>
<dbReference type="AlphaFoldDB" id="A0A3S3Q7D0"/>
<keyword evidence="12" id="KW-0325">Glycoprotein</keyword>
<dbReference type="PANTHER" id="PTHR11596:SF5">
    <property type="entry name" value="ALKALINE PHOSPHATASE"/>
    <property type="match status" value="1"/>
</dbReference>
<keyword evidence="13" id="KW-0449">Lipoprotein</keyword>
<dbReference type="Proteomes" id="UP000285301">
    <property type="component" value="Unassembled WGS sequence"/>
</dbReference>
<feature type="binding site" evidence="15">
    <location>
        <position position="359"/>
    </location>
    <ligand>
        <name>Zn(2+)</name>
        <dbReference type="ChEBI" id="CHEBI:29105"/>
        <label>2</label>
    </ligand>
</feature>
<evidence type="ECO:0000256" key="2">
    <source>
        <dbReference type="ARBA" id="ARBA00005984"/>
    </source>
</evidence>
<keyword evidence="11 18" id="KW-0472">Membrane</keyword>
<protein>
    <recommendedName>
        <fullName evidence="3 17">Alkaline phosphatase</fullName>
        <ecNumber evidence="3 17">3.1.3.1</ecNumber>
    </recommendedName>
</protein>
<keyword evidence="18" id="KW-1133">Transmembrane helix</keyword>
<dbReference type="EC" id="3.1.3.1" evidence="3 17"/>
<feature type="binding site" evidence="15">
    <location>
        <position position="37"/>
    </location>
    <ligand>
        <name>Zn(2+)</name>
        <dbReference type="ChEBI" id="CHEBI:29105"/>
        <label>2</label>
    </ligand>
</feature>
<evidence type="ECO:0000256" key="6">
    <source>
        <dbReference type="ARBA" id="ARBA00022622"/>
    </source>
</evidence>
<keyword evidence="7 15" id="KW-0479">Metal-binding</keyword>
<comment type="catalytic activity">
    <reaction evidence="17">
        <text>a phosphate monoester + H2O = an alcohol + phosphate</text>
        <dbReference type="Rhea" id="RHEA:15017"/>
        <dbReference type="ChEBI" id="CHEBI:15377"/>
        <dbReference type="ChEBI" id="CHEBI:30879"/>
        <dbReference type="ChEBI" id="CHEBI:43474"/>
        <dbReference type="ChEBI" id="CHEBI:67140"/>
        <dbReference type="EC" id="3.1.3.1"/>
    </reaction>
</comment>
<dbReference type="STRING" id="1965070.A0A3S3Q7D0"/>
<evidence type="ECO:0000256" key="1">
    <source>
        <dbReference type="ARBA" id="ARBA00004609"/>
    </source>
</evidence>
<comment type="cofactor">
    <cofactor evidence="15">
        <name>Zn(2+)</name>
        <dbReference type="ChEBI" id="CHEBI:29105"/>
    </cofactor>
    <text evidence="15">Binds 2 Zn(2+) ions.</text>
</comment>
<dbReference type="PANTHER" id="PTHR11596">
    <property type="entry name" value="ALKALINE PHOSPHATASE"/>
    <property type="match status" value="1"/>
</dbReference>
<dbReference type="Gene3D" id="3.40.720.10">
    <property type="entry name" value="Alkaline Phosphatase, subunit A"/>
    <property type="match status" value="1"/>
</dbReference>
<feature type="binding site" evidence="15">
    <location>
        <position position="317"/>
    </location>
    <ligand>
        <name>Zn(2+)</name>
        <dbReference type="ChEBI" id="CHEBI:29105"/>
        <label>2</label>
    </ligand>
</feature>
<dbReference type="GO" id="GO:0098552">
    <property type="term" value="C:side of membrane"/>
    <property type="evidence" value="ECO:0007669"/>
    <property type="project" value="UniProtKB-KW"/>
</dbReference>
<dbReference type="SMART" id="SM00098">
    <property type="entry name" value="alkPPc"/>
    <property type="match status" value="1"/>
</dbReference>
<dbReference type="Pfam" id="PF00245">
    <property type="entry name" value="Alk_phosphatase"/>
    <property type="match status" value="1"/>
</dbReference>
<dbReference type="InterPro" id="IPR001952">
    <property type="entry name" value="Alkaline_phosphatase"/>
</dbReference>
<keyword evidence="9 15" id="KW-0862">Zinc</keyword>
<evidence type="ECO:0000256" key="16">
    <source>
        <dbReference type="RuleBase" id="RU003946"/>
    </source>
</evidence>
<evidence type="ECO:0000256" key="5">
    <source>
        <dbReference type="ARBA" id="ARBA00022553"/>
    </source>
</evidence>
<dbReference type="GO" id="GO:0004035">
    <property type="term" value="F:alkaline phosphatase activity"/>
    <property type="evidence" value="ECO:0007669"/>
    <property type="project" value="UniProtKB-EC"/>
</dbReference>
<dbReference type="InterPro" id="IPR017850">
    <property type="entry name" value="Alkaline_phosphatase_core_sf"/>
</dbReference>
<evidence type="ECO:0000256" key="4">
    <source>
        <dbReference type="ARBA" id="ARBA00022475"/>
    </source>
</evidence>
<reference evidence="19 20" key="1">
    <citation type="journal article" date="2018" name="Gigascience">
        <title>Genomes of trombidid mites reveal novel predicted allergens and laterally-transferred genes associated with secondary metabolism.</title>
        <authorList>
            <person name="Dong X."/>
            <person name="Chaisiri K."/>
            <person name="Xia D."/>
            <person name="Armstrong S.D."/>
            <person name="Fang Y."/>
            <person name="Donnelly M.J."/>
            <person name="Kadowaki T."/>
            <person name="McGarry J.W."/>
            <person name="Darby A.C."/>
            <person name="Makepeace B.L."/>
        </authorList>
    </citation>
    <scope>NUCLEOTIDE SEQUENCE [LARGE SCALE GENOMIC DNA]</scope>
    <source>
        <strain evidence="19">UoL-WK</strain>
    </source>
</reference>
<comment type="caution">
    <text evidence="19">The sequence shown here is derived from an EMBL/GenBank/DDBJ whole genome shotgun (WGS) entry which is preliminary data.</text>
</comment>
<evidence type="ECO:0000256" key="11">
    <source>
        <dbReference type="ARBA" id="ARBA00023136"/>
    </source>
</evidence>
<evidence type="ECO:0000313" key="20">
    <source>
        <dbReference type="Proteomes" id="UP000285301"/>
    </source>
</evidence>
<feature type="binding site" evidence="15">
    <location>
        <position position="321"/>
    </location>
    <ligand>
        <name>Zn(2+)</name>
        <dbReference type="ChEBI" id="CHEBI:29105"/>
        <label>2</label>
    </ligand>
</feature>
<dbReference type="PROSITE" id="PS00123">
    <property type="entry name" value="ALKALINE_PHOSPHATASE"/>
    <property type="match status" value="1"/>
</dbReference>
<keyword evidence="18" id="KW-0812">Transmembrane</keyword>
<keyword evidence="8 17" id="KW-0378">Hydrolase</keyword>
<dbReference type="FunFam" id="3.40.720.10:FF:000008">
    <property type="entry name" value="Alkaline phosphatase"/>
    <property type="match status" value="1"/>
</dbReference>
<keyword evidence="10 15" id="KW-0460">Magnesium</keyword>
<dbReference type="OrthoDB" id="5818554at2759"/>
<evidence type="ECO:0000256" key="8">
    <source>
        <dbReference type="ARBA" id="ARBA00022801"/>
    </source>
</evidence>
<dbReference type="PRINTS" id="PR00113">
    <property type="entry name" value="ALKPHPHTASE"/>
</dbReference>
<feature type="binding site" evidence="15">
    <location>
        <position position="152"/>
    </location>
    <ligand>
        <name>Mg(2+)</name>
        <dbReference type="ChEBI" id="CHEBI:18420"/>
    </ligand>
</feature>
<dbReference type="CDD" id="cd16012">
    <property type="entry name" value="ALP"/>
    <property type="match status" value="1"/>
</dbReference>
<accession>A0A3S3Q7D0</accession>
<feature type="binding site" evidence="15">
    <location>
        <position position="312"/>
    </location>
    <ligand>
        <name>Mg(2+)</name>
        <dbReference type="ChEBI" id="CHEBI:18420"/>
    </ligand>
</feature>
<evidence type="ECO:0000256" key="18">
    <source>
        <dbReference type="SAM" id="Phobius"/>
    </source>
</evidence>
<comment type="similarity">
    <text evidence="2 16">Belongs to the alkaline phosphatase family.</text>
</comment>
<dbReference type="SUPFAM" id="SSF53649">
    <property type="entry name" value="Alkaline phosphatase-like"/>
    <property type="match status" value="1"/>
</dbReference>
<dbReference type="GO" id="GO:0046872">
    <property type="term" value="F:metal ion binding"/>
    <property type="evidence" value="ECO:0007669"/>
    <property type="project" value="UniProtKB-KW"/>
</dbReference>
<evidence type="ECO:0000256" key="12">
    <source>
        <dbReference type="ARBA" id="ARBA00023180"/>
    </source>
</evidence>
<evidence type="ECO:0000256" key="15">
    <source>
        <dbReference type="PIRSR" id="PIRSR601952-2"/>
    </source>
</evidence>
<keyword evidence="4" id="KW-1003">Cell membrane</keyword>
<evidence type="ECO:0000256" key="10">
    <source>
        <dbReference type="ARBA" id="ARBA00022842"/>
    </source>
</evidence>
<sequence length="504" mass="56553">EQNPDYWYSIGRSNIIKARKLKAIEKEAKNVILFVGDGLGISTLTAARILKGQLDGKSGEESNLWFENFPYTALIKTYNVDRQVPDSAATATAFLCGVKANYETLKVNAKVKPKETNCDAVEANKIKSIMDWAIEAGKSTGIVTTTRVTHATPAAAYASISYRYWENNAELPVNVSRKCKDITRQLIEDEPGSKINVILGGGLKNFLNNTFNDSNSKETGKRTDGLDLIKIWKEMRSKQKLNFDQFRYVSSAKDLRALNSDKIQYLLGLFNYDHMSYDRERDKEEEPSLAEMTEAAIKVLSKNSKGYVLMIEGGRIDHAHHQNFGNMALYETLAMDAAVETANKLTSDENTLIVVTADHSHTLTINGYPKRGQSIFGYFSEKENDSFPYTVLMYTNGPGFKDQRSNPLKVNTSALRYRQHAAVYVDEAAHAGEDVAVYSQGPMAHLFHGLKEQSYVAHVMAYASCIWIYSNETHCSQASNITSKKLSVFMFAIYTLIYMLFVCF</sequence>
<comment type="subcellular location">
    <subcellularLocation>
        <location evidence="1">Cell membrane</location>
        <topology evidence="1">Lipid-anchor</topology>
        <topology evidence="1">GPI-anchor</topology>
    </subcellularLocation>
</comment>
<evidence type="ECO:0000256" key="3">
    <source>
        <dbReference type="ARBA" id="ARBA00012647"/>
    </source>
</evidence>
<dbReference type="InterPro" id="IPR018299">
    <property type="entry name" value="Alkaline_phosphatase_AS"/>
</dbReference>
<proteinExistence type="inferred from homology"/>
<feature type="binding site" evidence="15">
    <location>
        <position position="430"/>
    </location>
    <ligand>
        <name>Zn(2+)</name>
        <dbReference type="ChEBI" id="CHEBI:29105"/>
        <label>2</label>
    </ligand>
</feature>
<dbReference type="GO" id="GO:0005886">
    <property type="term" value="C:plasma membrane"/>
    <property type="evidence" value="ECO:0007669"/>
    <property type="project" value="UniProtKB-SubCell"/>
</dbReference>
<gene>
    <name evidence="19" type="ORF">B4U79_00233</name>
</gene>
<keyword evidence="5" id="KW-0597">Phosphoprotein</keyword>
<evidence type="ECO:0000256" key="17">
    <source>
        <dbReference type="RuleBase" id="RU003947"/>
    </source>
</evidence>
<keyword evidence="6" id="KW-0336">GPI-anchor</keyword>
<evidence type="ECO:0000256" key="9">
    <source>
        <dbReference type="ARBA" id="ARBA00022833"/>
    </source>
</evidence>
<feature type="binding site" evidence="15">
    <location>
        <position position="358"/>
    </location>
    <ligand>
        <name>Zn(2+)</name>
        <dbReference type="ChEBI" id="CHEBI:29105"/>
        <label>2</label>
    </ligand>
</feature>
<evidence type="ECO:0000256" key="7">
    <source>
        <dbReference type="ARBA" id="ARBA00022723"/>
    </source>
</evidence>
<feature type="non-terminal residue" evidence="19">
    <location>
        <position position="1"/>
    </location>
</feature>
<keyword evidence="20" id="KW-1185">Reference proteome</keyword>
<feature type="transmembrane region" description="Helical" evidence="18">
    <location>
        <begin position="486"/>
        <end position="503"/>
    </location>
</feature>
<feature type="binding site" evidence="15">
    <location>
        <position position="150"/>
    </location>
    <ligand>
        <name>Mg(2+)</name>
        <dbReference type="ChEBI" id="CHEBI:18420"/>
    </ligand>
</feature>